<gene>
    <name evidence="2" type="ORF">DMO17_13400</name>
</gene>
<keyword evidence="1" id="KW-0472">Membrane</keyword>
<sequence length="138" mass="14530">MRPEPSLRREPGFGLVAALFLIVVVTLLVITMARLSTVQHGSTSLAIQQARAYQAARAGLEWGIHQAVGAGSCASGSPDMAGSGLAEFSVSVGCESDSYSDNEGNPVQIFRFTAEAQNGTPGGRPDYAYRRLTAVVEN</sequence>
<protein>
    <recommendedName>
        <fullName evidence="4">MSHA biogenesis protein MshP</fullName>
    </recommendedName>
</protein>
<keyword evidence="1" id="KW-1133">Transmembrane helix</keyword>
<accession>A0A2V4LBQ2</accession>
<evidence type="ECO:0000313" key="2">
    <source>
        <dbReference type="EMBL" id="PYC23633.1"/>
    </source>
</evidence>
<reference evidence="2 3" key="1">
    <citation type="submission" date="2018-06" db="EMBL/GenBank/DDBJ databases">
        <title>Pseudomonas diversity within urban Lake Michigan freshwaters.</title>
        <authorList>
            <person name="Batrich M."/>
            <person name="Hatzopoulos T."/>
            <person name="Putonti C."/>
        </authorList>
    </citation>
    <scope>NUCLEOTIDE SEQUENCE [LARGE SCALE GENOMIC DNA]</scope>
    <source>
        <strain evidence="2 3">MB-090714</strain>
    </source>
</reference>
<evidence type="ECO:0000256" key="1">
    <source>
        <dbReference type="SAM" id="Phobius"/>
    </source>
</evidence>
<dbReference type="AlphaFoldDB" id="A0A2V4LBQ2"/>
<organism evidence="2 3">
    <name type="scientific">Aquipseudomonas alcaligenes</name>
    <name type="common">Pseudomonas alcaligenes</name>
    <dbReference type="NCBI Taxonomy" id="43263"/>
    <lineage>
        <taxon>Bacteria</taxon>
        <taxon>Pseudomonadati</taxon>
        <taxon>Pseudomonadota</taxon>
        <taxon>Gammaproteobacteria</taxon>
        <taxon>Pseudomonadales</taxon>
        <taxon>Pseudomonadaceae</taxon>
        <taxon>Aquipseudomonas</taxon>
    </lineage>
</organism>
<proteinExistence type="predicted"/>
<feature type="transmembrane region" description="Helical" evidence="1">
    <location>
        <begin position="12"/>
        <end position="33"/>
    </location>
</feature>
<evidence type="ECO:0008006" key="4">
    <source>
        <dbReference type="Google" id="ProtNLM"/>
    </source>
</evidence>
<evidence type="ECO:0000313" key="3">
    <source>
        <dbReference type="Proteomes" id="UP000248146"/>
    </source>
</evidence>
<comment type="caution">
    <text evidence="2">The sequence shown here is derived from an EMBL/GenBank/DDBJ whole genome shotgun (WGS) entry which is preliminary data.</text>
</comment>
<keyword evidence="1" id="KW-0812">Transmembrane</keyword>
<dbReference type="EMBL" id="QJRX01000006">
    <property type="protein sequence ID" value="PYC23633.1"/>
    <property type="molecule type" value="Genomic_DNA"/>
</dbReference>
<name>A0A2V4LBQ2_AQUAC</name>
<dbReference type="OrthoDB" id="7062495at2"/>
<dbReference type="Proteomes" id="UP000248146">
    <property type="component" value="Unassembled WGS sequence"/>
</dbReference>